<name>A0ABR7HX56_9FIRM</name>
<dbReference type="PANTHER" id="PTHR33169">
    <property type="entry name" value="PADR-FAMILY TRANSCRIPTIONAL REGULATOR"/>
    <property type="match status" value="1"/>
</dbReference>
<comment type="caution">
    <text evidence="2">The sequence shown here is derived from an EMBL/GenBank/DDBJ whole genome shotgun (WGS) entry which is preliminary data.</text>
</comment>
<organism evidence="2 3">
    <name type="scientific">Pseudoflavonifractor hominis</name>
    <dbReference type="NCBI Taxonomy" id="2763059"/>
    <lineage>
        <taxon>Bacteria</taxon>
        <taxon>Bacillati</taxon>
        <taxon>Bacillota</taxon>
        <taxon>Clostridia</taxon>
        <taxon>Eubacteriales</taxon>
        <taxon>Oscillospiraceae</taxon>
        <taxon>Pseudoflavonifractor</taxon>
    </lineage>
</organism>
<dbReference type="Gene3D" id="1.10.10.10">
    <property type="entry name" value="Winged helix-like DNA-binding domain superfamily/Winged helix DNA-binding domain"/>
    <property type="match status" value="1"/>
</dbReference>
<accession>A0ABR7HX56</accession>
<evidence type="ECO:0000259" key="1">
    <source>
        <dbReference type="Pfam" id="PF03551"/>
    </source>
</evidence>
<proteinExistence type="predicted"/>
<dbReference type="InterPro" id="IPR005149">
    <property type="entry name" value="Tscrpt_reg_PadR_N"/>
</dbReference>
<gene>
    <name evidence="2" type="ORF">H8S34_14925</name>
</gene>
<dbReference type="RefSeq" id="WP_186964421.1">
    <property type="nucleotide sequence ID" value="NZ_JACOPR010000024.1"/>
</dbReference>
<sequence>MSSIDLVILGIVLEKPQSAYDIQKDIEYHNFSRWTKISIPSVYKKVLQLKEKGYLTSDVVKGERFAEKAIYSITDAGRAYFETLMDTIAEQNVPLTFDFNVVITNLNKMDRPHARALVSKLRKSILASAEKNEGYAQQYADIPLVGRTIFDQQRLLYQALLAWLDSFSAQFSEEGNAP</sequence>
<dbReference type="SUPFAM" id="SSF46785">
    <property type="entry name" value="Winged helix' DNA-binding domain"/>
    <property type="match status" value="1"/>
</dbReference>
<reference evidence="2 3" key="1">
    <citation type="submission" date="2020-08" db="EMBL/GenBank/DDBJ databases">
        <title>Genome public.</title>
        <authorList>
            <person name="Liu C."/>
            <person name="Sun Q."/>
        </authorList>
    </citation>
    <scope>NUCLEOTIDE SEQUENCE [LARGE SCALE GENOMIC DNA]</scope>
    <source>
        <strain evidence="2 3">New-38</strain>
    </source>
</reference>
<dbReference type="InterPro" id="IPR036390">
    <property type="entry name" value="WH_DNA-bd_sf"/>
</dbReference>
<dbReference type="Pfam" id="PF03551">
    <property type="entry name" value="PadR"/>
    <property type="match status" value="1"/>
</dbReference>
<protein>
    <submittedName>
        <fullName evidence="2">PadR family transcriptional regulator</fullName>
    </submittedName>
</protein>
<dbReference type="Proteomes" id="UP000660021">
    <property type="component" value="Unassembled WGS sequence"/>
</dbReference>
<feature type="domain" description="Transcription regulator PadR N-terminal" evidence="1">
    <location>
        <begin position="8"/>
        <end position="82"/>
    </location>
</feature>
<dbReference type="InterPro" id="IPR052509">
    <property type="entry name" value="Metal_resp_DNA-bind_regulator"/>
</dbReference>
<evidence type="ECO:0000313" key="2">
    <source>
        <dbReference type="EMBL" id="MBC5732093.1"/>
    </source>
</evidence>
<dbReference type="PANTHER" id="PTHR33169:SF14">
    <property type="entry name" value="TRANSCRIPTIONAL REGULATOR RV3488"/>
    <property type="match status" value="1"/>
</dbReference>
<dbReference type="EMBL" id="JACOPR010000024">
    <property type="protein sequence ID" value="MBC5732093.1"/>
    <property type="molecule type" value="Genomic_DNA"/>
</dbReference>
<evidence type="ECO:0000313" key="3">
    <source>
        <dbReference type="Proteomes" id="UP000660021"/>
    </source>
</evidence>
<keyword evidence="3" id="KW-1185">Reference proteome</keyword>
<dbReference type="InterPro" id="IPR036388">
    <property type="entry name" value="WH-like_DNA-bd_sf"/>
</dbReference>